<keyword evidence="2" id="KW-1133">Transmembrane helix</keyword>
<comment type="caution">
    <text evidence="3">The sequence shown here is derived from an EMBL/GenBank/DDBJ whole genome shotgun (WGS) entry which is preliminary data.</text>
</comment>
<dbReference type="SUPFAM" id="SSF50978">
    <property type="entry name" value="WD40 repeat-like"/>
    <property type="match status" value="1"/>
</dbReference>
<dbReference type="PROSITE" id="PS50330">
    <property type="entry name" value="UIM"/>
    <property type="match status" value="1"/>
</dbReference>
<dbReference type="OrthoDB" id="2095648at2759"/>
<evidence type="ECO:0000256" key="1">
    <source>
        <dbReference type="SAM" id="MobiDB-lite"/>
    </source>
</evidence>
<dbReference type="InterPro" id="IPR001810">
    <property type="entry name" value="F-box_dom"/>
</dbReference>
<dbReference type="Proteomes" id="UP000297595">
    <property type="component" value="Unassembled WGS sequence"/>
</dbReference>
<feature type="compositionally biased region" description="Polar residues" evidence="1">
    <location>
        <begin position="194"/>
        <end position="222"/>
    </location>
</feature>
<dbReference type="AlphaFoldDB" id="A0A7C8PJP8"/>
<protein>
    <submittedName>
        <fullName evidence="3">Uncharacterized protein</fullName>
    </submittedName>
</protein>
<evidence type="ECO:0000256" key="2">
    <source>
        <dbReference type="SAM" id="Phobius"/>
    </source>
</evidence>
<feature type="compositionally biased region" description="Basic residues" evidence="1">
    <location>
        <begin position="1111"/>
        <end position="1120"/>
    </location>
</feature>
<dbReference type="InterPro" id="IPR015943">
    <property type="entry name" value="WD40/YVTN_repeat-like_dom_sf"/>
</dbReference>
<feature type="region of interest" description="Disordered" evidence="1">
    <location>
        <begin position="917"/>
        <end position="954"/>
    </location>
</feature>
<dbReference type="Gene3D" id="1.20.1280.50">
    <property type="match status" value="1"/>
</dbReference>
<gene>
    <name evidence="3" type="ORF">EYR41_004152</name>
</gene>
<feature type="transmembrane region" description="Helical" evidence="2">
    <location>
        <begin position="114"/>
        <end position="134"/>
    </location>
</feature>
<dbReference type="GO" id="GO:0005634">
    <property type="term" value="C:nucleus"/>
    <property type="evidence" value="ECO:0007669"/>
    <property type="project" value="TreeGrafter"/>
</dbReference>
<keyword evidence="2" id="KW-0812">Transmembrane</keyword>
<feature type="region of interest" description="Disordered" evidence="1">
    <location>
        <begin position="1093"/>
        <end position="1146"/>
    </location>
</feature>
<dbReference type="PANTHER" id="PTHR10223">
    <property type="entry name" value="26S PROTEASOME NON-ATPASE REGULATORY SUBUNIT 4"/>
    <property type="match status" value="1"/>
</dbReference>
<proteinExistence type="predicted"/>
<dbReference type="Gene3D" id="2.130.10.10">
    <property type="entry name" value="YVTN repeat-like/Quinoprotein amine dehydrogenase"/>
    <property type="match status" value="1"/>
</dbReference>
<dbReference type="GO" id="GO:0008540">
    <property type="term" value="C:proteasome regulatory particle, base subcomplex"/>
    <property type="evidence" value="ECO:0007669"/>
    <property type="project" value="TreeGrafter"/>
</dbReference>
<dbReference type="InterPro" id="IPR036047">
    <property type="entry name" value="F-box-like_dom_sf"/>
</dbReference>
<feature type="region of interest" description="Disordered" evidence="1">
    <location>
        <begin position="139"/>
        <end position="234"/>
    </location>
</feature>
<organism evidence="3 4">
    <name type="scientific">Orbilia oligospora</name>
    <name type="common">Nematode-trapping fungus</name>
    <name type="synonym">Arthrobotrys oligospora</name>
    <dbReference type="NCBI Taxonomy" id="2813651"/>
    <lineage>
        <taxon>Eukaryota</taxon>
        <taxon>Fungi</taxon>
        <taxon>Dikarya</taxon>
        <taxon>Ascomycota</taxon>
        <taxon>Pezizomycotina</taxon>
        <taxon>Orbiliomycetes</taxon>
        <taxon>Orbiliales</taxon>
        <taxon>Orbiliaceae</taxon>
        <taxon>Orbilia</taxon>
    </lineage>
</organism>
<dbReference type="InterPro" id="IPR027040">
    <property type="entry name" value="PSMD4"/>
</dbReference>
<reference evidence="3 4" key="1">
    <citation type="submission" date="2019-03" db="EMBL/GenBank/DDBJ databases">
        <title>Nematode-trapping fungi genome.</title>
        <authorList>
            <person name="Vidal-Diez De Ulzurrun G."/>
        </authorList>
    </citation>
    <scope>NUCLEOTIDE SEQUENCE [LARGE SCALE GENOMIC DNA]</scope>
    <source>
        <strain evidence="3 4">TWF154</strain>
    </source>
</reference>
<dbReference type="GO" id="GO:0031593">
    <property type="term" value="F:polyubiquitin modification-dependent protein binding"/>
    <property type="evidence" value="ECO:0007669"/>
    <property type="project" value="TreeGrafter"/>
</dbReference>
<feature type="compositionally biased region" description="Low complexity" evidence="1">
    <location>
        <begin position="162"/>
        <end position="174"/>
    </location>
</feature>
<dbReference type="SMART" id="SM00256">
    <property type="entry name" value="FBOX"/>
    <property type="match status" value="1"/>
</dbReference>
<dbReference type="EMBL" id="SOZJ01000002">
    <property type="protein sequence ID" value="TGJ72245.1"/>
    <property type="molecule type" value="Genomic_DNA"/>
</dbReference>
<name>A0A7C8PJP8_ORBOL</name>
<keyword evidence="2" id="KW-0472">Membrane</keyword>
<dbReference type="GO" id="GO:0043161">
    <property type="term" value="P:proteasome-mediated ubiquitin-dependent protein catabolic process"/>
    <property type="evidence" value="ECO:0007669"/>
    <property type="project" value="TreeGrafter"/>
</dbReference>
<sequence length="1159" mass="126812">MAASWGVAAVVGGTACVDVLWGCCCCSWCRNLPVGLIFLSHSNSDSNLPLLPLPLPLPLLLFFLFLIAIAITIAASPHRIHRIRHLTSSTAIAVSYSLFSFSKTLPVTPASFKAWSLLTTFPIGFLPLCFMQSAPSTTFPNTPNQQSLPATQPNSNQHGIYPSGSLPPHHSLSGFGVESPTSSPAGEGDDQPNGLPSRQENENIGVQTNGSGPAQLLSSSRSSPDRKGKSIVNKKFKCPNVKGETYITRLPNEVLTHTLSFLDPVSLTSVSFVSRRFHALVTSPHAWKDAFSRYFPQHNTHSGSDAYPAAARYFTRLSNTGTHRSEYILRTQLLRSLKRGRPYVNLGIKPGSSNNPSNFSMITYNPKLHESTITHLHADFSRNRVIAASQYTGLYSYSDPRTGYVEVEQRGHPGYASFGLQYISPDGIGALDLSESRGQIIGDARIGFPSFFVERANGPLPPIRFVNEHGPDAAITCTWISKKDTIVNTSGNRIVSASGSSKGVVQFQDSTNRWMSFLICPGIPILEIRIDDGYTKARERRNRIWCIVVNALGELWYMKGKLPNRLLALGRNMGEQPQQEFTPWYYIPATKKDDSPVGFGILAPEVGAPDMELMQDHNTWMHADQDVMAVTYSDHWGLDYFVEADFGGQNFIFGRKGGEEGPNSSKQRAELAKFTRVLDNVREELISEVFIKNVYGRGYHKQVEEPVPRPFDEIEPPDEWHKLELSIPKNTDKDWAFITAIAIDMSNLALLSPNEDSILTRTKSQPSTSSPLKVAGQLSRLFAIGTDTGTVHVYNARHPISSSILSLPPLHTISTASPSISSLALSSLYLVHGGTDGLVQAWDPLVSLSEPIRAIHSRFSTRARRRLAQAATSVHGIGENQFAARAIFLDPDATQLRGIVALGTHIRSWSFSSSVEKVQENSSARRRKKNARAGGTPHLNGRGRGTNSPKTPLGRDIIDERERIQKVKWEDEKTKTKMAQRFGVGEGMTEEEMIMYAMMISEESFEKERGLVGSGEDCGESSFGGGSYGEGFGDGEEEVWVYSESTGGSASGRVSEGSGSPGGWIENEQPEPEITGTTNDDEALAKALQESFDLESNTTSPGGLEIPIKFAKGKKGKGKGKAATVGVPATDTPGRSGRRESDDQFDRDLELAIQLSMKN</sequence>
<feature type="compositionally biased region" description="Polar residues" evidence="1">
    <location>
        <begin position="139"/>
        <end position="158"/>
    </location>
</feature>
<feature type="compositionally biased region" description="Basic and acidic residues" evidence="1">
    <location>
        <begin position="1137"/>
        <end position="1146"/>
    </location>
</feature>
<dbReference type="Pfam" id="PF12937">
    <property type="entry name" value="F-box-like"/>
    <property type="match status" value="1"/>
</dbReference>
<dbReference type="InterPro" id="IPR003903">
    <property type="entry name" value="UIM_dom"/>
</dbReference>
<evidence type="ECO:0000313" key="3">
    <source>
        <dbReference type="EMBL" id="TGJ72245.1"/>
    </source>
</evidence>
<dbReference type="GO" id="GO:0005829">
    <property type="term" value="C:cytosol"/>
    <property type="evidence" value="ECO:0007669"/>
    <property type="project" value="TreeGrafter"/>
</dbReference>
<accession>A0A7C8PJP8</accession>
<dbReference type="PROSITE" id="PS50181">
    <property type="entry name" value="FBOX"/>
    <property type="match status" value="1"/>
</dbReference>
<evidence type="ECO:0000313" key="4">
    <source>
        <dbReference type="Proteomes" id="UP000297595"/>
    </source>
</evidence>
<dbReference type="SUPFAM" id="SSF81383">
    <property type="entry name" value="F-box domain"/>
    <property type="match status" value="1"/>
</dbReference>
<feature type="transmembrane region" description="Helical" evidence="2">
    <location>
        <begin position="55"/>
        <end position="75"/>
    </location>
</feature>
<dbReference type="PANTHER" id="PTHR10223:SF2">
    <property type="entry name" value="F-BOX AND WD DOMAIN PROTEIN (AFU_ORTHOLOGUE AFUA_6G11400)"/>
    <property type="match status" value="1"/>
</dbReference>
<feature type="region of interest" description="Disordered" evidence="1">
    <location>
        <begin position="1046"/>
        <end position="1078"/>
    </location>
</feature>
<dbReference type="InterPro" id="IPR036322">
    <property type="entry name" value="WD40_repeat_dom_sf"/>
</dbReference>